<evidence type="ECO:0000313" key="3">
    <source>
        <dbReference type="EMBL" id="KAK7850829.1"/>
    </source>
</evidence>
<dbReference type="PANTHER" id="PTHR35749:SF1">
    <property type="entry name" value="OSJNBA0084A10.10 PROTEIN"/>
    <property type="match status" value="1"/>
</dbReference>
<dbReference type="EMBL" id="PKMF04000095">
    <property type="protein sequence ID" value="KAK7850829.1"/>
    <property type="molecule type" value="Genomic_DNA"/>
</dbReference>
<name>A0AAW0LIV1_QUESU</name>
<organism evidence="3 4">
    <name type="scientific">Quercus suber</name>
    <name type="common">Cork oak</name>
    <dbReference type="NCBI Taxonomy" id="58331"/>
    <lineage>
        <taxon>Eukaryota</taxon>
        <taxon>Viridiplantae</taxon>
        <taxon>Streptophyta</taxon>
        <taxon>Embryophyta</taxon>
        <taxon>Tracheophyta</taxon>
        <taxon>Spermatophyta</taxon>
        <taxon>Magnoliopsida</taxon>
        <taxon>eudicotyledons</taxon>
        <taxon>Gunneridae</taxon>
        <taxon>Pentapetalae</taxon>
        <taxon>rosids</taxon>
        <taxon>fabids</taxon>
        <taxon>Fagales</taxon>
        <taxon>Fagaceae</taxon>
        <taxon>Quercus</taxon>
    </lineage>
</organism>
<comment type="caution">
    <text evidence="3">The sequence shown here is derived from an EMBL/GenBank/DDBJ whole genome shotgun (WGS) entry which is preliminary data.</text>
</comment>
<keyword evidence="4" id="KW-1185">Reference proteome</keyword>
<keyword evidence="1" id="KW-0175">Coiled coil</keyword>
<feature type="coiled-coil region" evidence="1">
    <location>
        <begin position="30"/>
        <end position="83"/>
    </location>
</feature>
<sequence length="157" mass="18430">MNKLLDFGRKALFYVRVLSGYEERRIRSFRLELEQRMKQAQERKAALRKVPEQAILAEVRRMVEEMQNLNKKLEETEAAIEEYFKPIDKEAEVIMKMQLDGEEKTLKEMMKTMQQQALLEKAEAEKIANANQVGAKQSEDQAYPPKPLNKLKRDNSL</sequence>
<evidence type="ECO:0000256" key="1">
    <source>
        <dbReference type="SAM" id="Coils"/>
    </source>
</evidence>
<gene>
    <name evidence="3" type="ORF">CFP56_043690</name>
</gene>
<dbReference type="Proteomes" id="UP000237347">
    <property type="component" value="Unassembled WGS sequence"/>
</dbReference>
<reference evidence="3 4" key="1">
    <citation type="journal article" date="2018" name="Sci. Data">
        <title>The draft genome sequence of cork oak.</title>
        <authorList>
            <person name="Ramos A.M."/>
            <person name="Usie A."/>
            <person name="Barbosa P."/>
            <person name="Barros P.M."/>
            <person name="Capote T."/>
            <person name="Chaves I."/>
            <person name="Simoes F."/>
            <person name="Abreu I."/>
            <person name="Carrasquinho I."/>
            <person name="Faro C."/>
            <person name="Guimaraes J.B."/>
            <person name="Mendonca D."/>
            <person name="Nobrega F."/>
            <person name="Rodrigues L."/>
            <person name="Saibo N.J.M."/>
            <person name="Varela M.C."/>
            <person name="Egas C."/>
            <person name="Matos J."/>
            <person name="Miguel C.M."/>
            <person name="Oliveira M.M."/>
            <person name="Ricardo C.P."/>
            <person name="Goncalves S."/>
        </authorList>
    </citation>
    <scope>NUCLEOTIDE SEQUENCE [LARGE SCALE GENOMIC DNA]</scope>
    <source>
        <strain evidence="4">cv. HL8</strain>
    </source>
</reference>
<evidence type="ECO:0000313" key="4">
    <source>
        <dbReference type="Proteomes" id="UP000237347"/>
    </source>
</evidence>
<evidence type="ECO:0000256" key="2">
    <source>
        <dbReference type="SAM" id="MobiDB-lite"/>
    </source>
</evidence>
<dbReference type="PANTHER" id="PTHR35749">
    <property type="entry name" value="OSJNBA0084A10.10 PROTEIN"/>
    <property type="match status" value="1"/>
</dbReference>
<protein>
    <submittedName>
        <fullName evidence="3">Uncharacterized protein</fullName>
    </submittedName>
</protein>
<accession>A0AAW0LIV1</accession>
<proteinExistence type="predicted"/>
<dbReference type="AlphaFoldDB" id="A0AAW0LIV1"/>
<feature type="region of interest" description="Disordered" evidence="2">
    <location>
        <begin position="129"/>
        <end position="157"/>
    </location>
</feature>